<organism evidence="4 5">
    <name type="scientific">Terrabacter terrigena</name>
    <dbReference type="NCBI Taxonomy" id="574718"/>
    <lineage>
        <taxon>Bacteria</taxon>
        <taxon>Bacillati</taxon>
        <taxon>Actinomycetota</taxon>
        <taxon>Actinomycetes</taxon>
        <taxon>Micrococcales</taxon>
        <taxon>Intrasporangiaceae</taxon>
        <taxon>Terrabacter</taxon>
    </lineage>
</organism>
<dbReference type="InterPro" id="IPR036380">
    <property type="entry name" value="Isochorismatase-like_sf"/>
</dbReference>
<dbReference type="PANTHER" id="PTHR43540">
    <property type="entry name" value="PEROXYUREIDOACRYLATE/UREIDOACRYLATE AMIDOHYDROLASE-RELATED"/>
    <property type="match status" value="1"/>
</dbReference>
<dbReference type="Proteomes" id="UP001597046">
    <property type="component" value="Unassembled WGS sequence"/>
</dbReference>
<dbReference type="Gene3D" id="3.40.50.850">
    <property type="entry name" value="Isochorismatase-like"/>
    <property type="match status" value="1"/>
</dbReference>
<feature type="compositionally biased region" description="Basic and acidic residues" evidence="2">
    <location>
        <begin position="260"/>
        <end position="269"/>
    </location>
</feature>
<evidence type="ECO:0000313" key="5">
    <source>
        <dbReference type="Proteomes" id="UP001597046"/>
    </source>
</evidence>
<feature type="domain" description="Isochorismatase-like" evidence="3">
    <location>
        <begin position="22"/>
        <end position="208"/>
    </location>
</feature>
<dbReference type="PANTHER" id="PTHR43540:SF6">
    <property type="entry name" value="ISOCHORISMATASE-LIKE DOMAIN-CONTAINING PROTEIN"/>
    <property type="match status" value="1"/>
</dbReference>
<accession>A0ABW3N214</accession>
<keyword evidence="1 4" id="KW-0378">Hydrolase</keyword>
<dbReference type="GO" id="GO:0016787">
    <property type="term" value="F:hydrolase activity"/>
    <property type="evidence" value="ECO:0007669"/>
    <property type="project" value="UniProtKB-KW"/>
</dbReference>
<protein>
    <submittedName>
        <fullName evidence="4">Cysteine hydrolase family protein</fullName>
    </submittedName>
</protein>
<dbReference type="Pfam" id="PF00857">
    <property type="entry name" value="Isochorismatase"/>
    <property type="match status" value="1"/>
</dbReference>
<gene>
    <name evidence="4" type="ORF">ACFQ2V_16365</name>
</gene>
<comment type="caution">
    <text evidence="4">The sequence shown here is derived from an EMBL/GenBank/DDBJ whole genome shotgun (WGS) entry which is preliminary data.</text>
</comment>
<dbReference type="EMBL" id="JBHTKH010000012">
    <property type="protein sequence ID" value="MFD1055889.1"/>
    <property type="molecule type" value="Genomic_DNA"/>
</dbReference>
<dbReference type="SUPFAM" id="SSF52499">
    <property type="entry name" value="Isochorismatase-like hydrolases"/>
    <property type="match status" value="1"/>
</dbReference>
<keyword evidence="5" id="KW-1185">Reference proteome</keyword>
<name>A0ABW3N214_9MICO</name>
<sequence length="269" mass="29598">MIEVDGKRVLTELDELVAPQHTALVLVDMQRDFVEPDGAFARLGVDVSMYEAMRPRLRQLLEEARRAGVLVVHVQMSSLPGRRSDSPAQIRFNLRMHESAHGRAAPLHYTQVGSRGQEFVDDLAPRADEMVVPKWRSSAFWGTSLDLLLRSNGIETVVVTGCTTEGCVESTARDAMFSDYYVVVAEDCVASDDAAQHDASLFLMRHRFDLALGAEIASTWTQKGESRSIGGHTRSETLARAGAYDGRGHPRAALADLQDGETRGSQKSE</sequence>
<proteinExistence type="predicted"/>
<dbReference type="RefSeq" id="WP_386053920.1">
    <property type="nucleotide sequence ID" value="NZ_JBHTKH010000012.1"/>
</dbReference>
<dbReference type="CDD" id="cd00431">
    <property type="entry name" value="cysteine_hydrolases"/>
    <property type="match status" value="1"/>
</dbReference>
<dbReference type="InterPro" id="IPR000868">
    <property type="entry name" value="Isochorismatase-like_dom"/>
</dbReference>
<feature type="region of interest" description="Disordered" evidence="2">
    <location>
        <begin position="223"/>
        <end position="269"/>
    </location>
</feature>
<evidence type="ECO:0000256" key="2">
    <source>
        <dbReference type="SAM" id="MobiDB-lite"/>
    </source>
</evidence>
<evidence type="ECO:0000256" key="1">
    <source>
        <dbReference type="ARBA" id="ARBA00022801"/>
    </source>
</evidence>
<dbReference type="InterPro" id="IPR050272">
    <property type="entry name" value="Isochorismatase-like_hydrls"/>
</dbReference>
<reference evidence="5" key="1">
    <citation type="journal article" date="2019" name="Int. J. Syst. Evol. Microbiol.">
        <title>The Global Catalogue of Microorganisms (GCM) 10K type strain sequencing project: providing services to taxonomists for standard genome sequencing and annotation.</title>
        <authorList>
            <consortium name="The Broad Institute Genomics Platform"/>
            <consortium name="The Broad Institute Genome Sequencing Center for Infectious Disease"/>
            <person name="Wu L."/>
            <person name="Ma J."/>
        </authorList>
    </citation>
    <scope>NUCLEOTIDE SEQUENCE [LARGE SCALE GENOMIC DNA]</scope>
    <source>
        <strain evidence="5">CCUG 57508</strain>
    </source>
</reference>
<evidence type="ECO:0000313" key="4">
    <source>
        <dbReference type="EMBL" id="MFD1055889.1"/>
    </source>
</evidence>
<evidence type="ECO:0000259" key="3">
    <source>
        <dbReference type="Pfam" id="PF00857"/>
    </source>
</evidence>